<dbReference type="EMBL" id="CP144748">
    <property type="protein sequence ID" value="WVZ67513.1"/>
    <property type="molecule type" value="Genomic_DNA"/>
</dbReference>
<keyword evidence="4" id="KW-1003">Cell membrane</keyword>
<evidence type="ECO:0000256" key="11">
    <source>
        <dbReference type="ARBA" id="ARBA00022840"/>
    </source>
</evidence>
<dbReference type="CDD" id="cd14066">
    <property type="entry name" value="STKc_IRAK"/>
    <property type="match status" value="1"/>
</dbReference>
<dbReference type="GO" id="GO:0005886">
    <property type="term" value="C:plasma membrane"/>
    <property type="evidence" value="ECO:0007669"/>
    <property type="project" value="UniProtKB-SubCell"/>
</dbReference>
<feature type="compositionally biased region" description="Polar residues" evidence="17">
    <location>
        <begin position="376"/>
        <end position="403"/>
    </location>
</feature>
<keyword evidence="9" id="KW-0418">Kinase</keyword>
<dbReference type="GO" id="GO:0045088">
    <property type="term" value="P:regulation of innate immune response"/>
    <property type="evidence" value="ECO:0007669"/>
    <property type="project" value="UniProtKB-ARBA"/>
</dbReference>
<dbReference type="FunFam" id="1.10.510.10:FF:000032">
    <property type="entry name" value="Serine/threonine-protein kinase PBS1"/>
    <property type="match status" value="1"/>
</dbReference>
<dbReference type="PANTHER" id="PTHR47985">
    <property type="entry name" value="OS07G0668900 PROTEIN"/>
    <property type="match status" value="1"/>
</dbReference>
<protein>
    <recommendedName>
        <fullName evidence="3">non-specific serine/threonine protein kinase</fullName>
        <ecNumber evidence="3">2.7.11.1</ecNumber>
    </recommendedName>
</protein>
<evidence type="ECO:0000256" key="13">
    <source>
        <dbReference type="ARBA" id="ARBA00047899"/>
    </source>
</evidence>
<dbReference type="Pfam" id="PF07714">
    <property type="entry name" value="PK_Tyr_Ser-Thr"/>
    <property type="match status" value="1"/>
</dbReference>
<evidence type="ECO:0000256" key="16">
    <source>
        <dbReference type="RuleBase" id="RU000304"/>
    </source>
</evidence>
<dbReference type="PROSITE" id="PS50011">
    <property type="entry name" value="PROTEIN_KINASE_DOM"/>
    <property type="match status" value="1"/>
</dbReference>
<evidence type="ECO:0000256" key="14">
    <source>
        <dbReference type="ARBA" id="ARBA00048679"/>
    </source>
</evidence>
<keyword evidence="20" id="KW-1185">Reference proteome</keyword>
<dbReference type="InterPro" id="IPR001245">
    <property type="entry name" value="Ser-Thr/Tyr_kinase_cat_dom"/>
</dbReference>
<comment type="catalytic activity">
    <reaction evidence="14">
        <text>L-seryl-[protein] + ATP = O-phospho-L-seryl-[protein] + ADP + H(+)</text>
        <dbReference type="Rhea" id="RHEA:17989"/>
        <dbReference type="Rhea" id="RHEA-COMP:9863"/>
        <dbReference type="Rhea" id="RHEA-COMP:11604"/>
        <dbReference type="ChEBI" id="CHEBI:15378"/>
        <dbReference type="ChEBI" id="CHEBI:29999"/>
        <dbReference type="ChEBI" id="CHEBI:30616"/>
        <dbReference type="ChEBI" id="CHEBI:83421"/>
        <dbReference type="ChEBI" id="CHEBI:456216"/>
        <dbReference type="EC" id="2.7.11.1"/>
    </reaction>
</comment>
<comment type="similarity">
    <text evidence="2">Belongs to the protein kinase superfamily. Ser/Thr protein kinase family.</text>
</comment>
<dbReference type="InterPro" id="IPR017441">
    <property type="entry name" value="Protein_kinase_ATP_BS"/>
</dbReference>
<evidence type="ECO:0000256" key="3">
    <source>
        <dbReference type="ARBA" id="ARBA00012513"/>
    </source>
</evidence>
<keyword evidence="10" id="KW-0611">Plant defense</keyword>
<dbReference type="InterPro" id="IPR000719">
    <property type="entry name" value="Prot_kinase_dom"/>
</dbReference>
<dbReference type="Gene3D" id="3.30.200.20">
    <property type="entry name" value="Phosphorylase Kinase, domain 1"/>
    <property type="match status" value="1"/>
</dbReference>
<accession>A0AAQ3WMZ5</accession>
<comment type="catalytic activity">
    <reaction evidence="13">
        <text>L-threonyl-[protein] + ATP = O-phospho-L-threonyl-[protein] + ADP + H(+)</text>
        <dbReference type="Rhea" id="RHEA:46608"/>
        <dbReference type="Rhea" id="RHEA-COMP:11060"/>
        <dbReference type="Rhea" id="RHEA-COMP:11605"/>
        <dbReference type="ChEBI" id="CHEBI:15378"/>
        <dbReference type="ChEBI" id="CHEBI:30013"/>
        <dbReference type="ChEBI" id="CHEBI:30616"/>
        <dbReference type="ChEBI" id="CHEBI:61977"/>
        <dbReference type="ChEBI" id="CHEBI:456216"/>
        <dbReference type="EC" id="2.7.11.1"/>
    </reaction>
</comment>
<dbReference type="GO" id="GO:0045087">
    <property type="term" value="P:innate immune response"/>
    <property type="evidence" value="ECO:0007669"/>
    <property type="project" value="UniProtKB-ARBA"/>
</dbReference>
<feature type="compositionally biased region" description="Polar residues" evidence="17">
    <location>
        <begin position="488"/>
        <end position="497"/>
    </location>
</feature>
<feature type="compositionally biased region" description="Basic and acidic residues" evidence="17">
    <location>
        <begin position="458"/>
        <end position="473"/>
    </location>
</feature>
<dbReference type="SUPFAM" id="SSF56112">
    <property type="entry name" value="Protein kinase-like (PK-like)"/>
    <property type="match status" value="1"/>
</dbReference>
<feature type="domain" description="Protein kinase" evidence="18">
    <location>
        <begin position="89"/>
        <end position="365"/>
    </location>
</feature>
<dbReference type="GO" id="GO:0004674">
    <property type="term" value="F:protein serine/threonine kinase activity"/>
    <property type="evidence" value="ECO:0007669"/>
    <property type="project" value="UniProtKB-KW"/>
</dbReference>
<keyword evidence="8 15" id="KW-0547">Nucleotide-binding</keyword>
<evidence type="ECO:0000256" key="4">
    <source>
        <dbReference type="ARBA" id="ARBA00022475"/>
    </source>
</evidence>
<evidence type="ECO:0000313" key="19">
    <source>
        <dbReference type="EMBL" id="WVZ67513.1"/>
    </source>
</evidence>
<keyword evidence="7" id="KW-0808">Transferase</keyword>
<evidence type="ECO:0000256" key="7">
    <source>
        <dbReference type="ARBA" id="ARBA00022679"/>
    </source>
</evidence>
<feature type="compositionally biased region" description="Basic and acidic residues" evidence="17">
    <location>
        <begin position="30"/>
        <end position="49"/>
    </location>
</feature>
<keyword evidence="11 15" id="KW-0067">ATP-binding</keyword>
<dbReference type="InterPro" id="IPR008271">
    <property type="entry name" value="Ser/Thr_kinase_AS"/>
</dbReference>
<evidence type="ECO:0000256" key="5">
    <source>
        <dbReference type="ARBA" id="ARBA00022527"/>
    </source>
</evidence>
<evidence type="ECO:0000256" key="17">
    <source>
        <dbReference type="SAM" id="MobiDB-lite"/>
    </source>
</evidence>
<dbReference type="PROSITE" id="PS00108">
    <property type="entry name" value="PROTEIN_KINASE_ST"/>
    <property type="match status" value="1"/>
</dbReference>
<keyword evidence="12" id="KW-0472">Membrane</keyword>
<dbReference type="PANTHER" id="PTHR47985:SF4">
    <property type="entry name" value="SERINE_THREONINE-PROTEIN KINASE PBL27"/>
    <property type="match status" value="1"/>
</dbReference>
<dbReference type="FunFam" id="3.30.200.20:FF:000248">
    <property type="entry name" value="Serine/threonine-protein kinase PBS1"/>
    <property type="match status" value="1"/>
</dbReference>
<keyword evidence="5 16" id="KW-0723">Serine/threonine-protein kinase</keyword>
<feature type="compositionally biased region" description="Polar residues" evidence="17">
    <location>
        <begin position="447"/>
        <end position="456"/>
    </location>
</feature>
<evidence type="ECO:0000256" key="12">
    <source>
        <dbReference type="ARBA" id="ARBA00023136"/>
    </source>
</evidence>
<evidence type="ECO:0000256" key="1">
    <source>
        <dbReference type="ARBA" id="ARBA00004236"/>
    </source>
</evidence>
<evidence type="ECO:0000259" key="18">
    <source>
        <dbReference type="PROSITE" id="PS50011"/>
    </source>
</evidence>
<feature type="binding site" evidence="15">
    <location>
        <position position="117"/>
    </location>
    <ligand>
        <name>ATP</name>
        <dbReference type="ChEBI" id="CHEBI:30616"/>
    </ligand>
</feature>
<evidence type="ECO:0000256" key="10">
    <source>
        <dbReference type="ARBA" id="ARBA00022821"/>
    </source>
</evidence>
<evidence type="ECO:0000256" key="8">
    <source>
        <dbReference type="ARBA" id="ARBA00022741"/>
    </source>
</evidence>
<dbReference type="Gene3D" id="1.10.510.10">
    <property type="entry name" value="Transferase(Phosphotransferase) domain 1"/>
    <property type="match status" value="1"/>
</dbReference>
<reference evidence="19 20" key="1">
    <citation type="submission" date="2024-02" db="EMBL/GenBank/DDBJ databases">
        <title>High-quality chromosome-scale genome assembly of Pensacola bahiagrass (Paspalum notatum Flugge var. saurae).</title>
        <authorList>
            <person name="Vega J.M."/>
            <person name="Podio M."/>
            <person name="Orjuela J."/>
            <person name="Siena L.A."/>
            <person name="Pessino S.C."/>
            <person name="Combes M.C."/>
            <person name="Mariac C."/>
            <person name="Albertini E."/>
            <person name="Pupilli F."/>
            <person name="Ortiz J.P.A."/>
            <person name="Leblanc O."/>
        </authorList>
    </citation>
    <scope>NUCLEOTIDE SEQUENCE [LARGE SCALE GENOMIC DNA]</scope>
    <source>
        <strain evidence="19">R1</strain>
        <tissue evidence="19">Leaf</tissue>
    </source>
</reference>
<evidence type="ECO:0000256" key="6">
    <source>
        <dbReference type="ARBA" id="ARBA00022553"/>
    </source>
</evidence>
<dbReference type="PROSITE" id="PS00107">
    <property type="entry name" value="PROTEIN_KINASE_ATP"/>
    <property type="match status" value="1"/>
</dbReference>
<dbReference type="AlphaFoldDB" id="A0AAQ3WMZ5"/>
<feature type="region of interest" description="Disordered" evidence="17">
    <location>
        <begin position="373"/>
        <end position="497"/>
    </location>
</feature>
<dbReference type="InterPro" id="IPR011009">
    <property type="entry name" value="Kinase-like_dom_sf"/>
</dbReference>
<evidence type="ECO:0000256" key="2">
    <source>
        <dbReference type="ARBA" id="ARBA00008684"/>
    </source>
</evidence>
<organism evidence="19 20">
    <name type="scientific">Paspalum notatum var. saurae</name>
    <dbReference type="NCBI Taxonomy" id="547442"/>
    <lineage>
        <taxon>Eukaryota</taxon>
        <taxon>Viridiplantae</taxon>
        <taxon>Streptophyta</taxon>
        <taxon>Embryophyta</taxon>
        <taxon>Tracheophyta</taxon>
        <taxon>Spermatophyta</taxon>
        <taxon>Magnoliopsida</taxon>
        <taxon>Liliopsida</taxon>
        <taxon>Poales</taxon>
        <taxon>Poaceae</taxon>
        <taxon>PACMAD clade</taxon>
        <taxon>Panicoideae</taxon>
        <taxon>Andropogonodae</taxon>
        <taxon>Paspaleae</taxon>
        <taxon>Paspalinae</taxon>
        <taxon>Paspalum</taxon>
    </lineage>
</organism>
<feature type="region of interest" description="Disordered" evidence="17">
    <location>
        <begin position="28"/>
        <end position="61"/>
    </location>
</feature>
<comment type="subcellular location">
    <subcellularLocation>
        <location evidence="1">Cell membrane</location>
    </subcellularLocation>
</comment>
<gene>
    <name evidence="19" type="ORF">U9M48_016577</name>
</gene>
<proteinExistence type="inferred from homology"/>
<dbReference type="EC" id="2.7.11.1" evidence="3"/>
<evidence type="ECO:0000256" key="15">
    <source>
        <dbReference type="PROSITE-ProRule" id="PRU10141"/>
    </source>
</evidence>
<sequence length="497" mass="54289">MSCFVCFGSAAHQDGEPRKLTAAAAAAAADAKDAAPDRGVARLGSDKSRPQGGGPDSKKDLIIHRDGNSQNIAAQTFTFRELAAATKNFRQDCLLGEGGFGRVYKGRLESGQAVAVKQLDRNGLQGNREFLVEVLMLSLLHHTNLVNLIGYCADGDQRLLVYEFMPLGSLEDHLHDLPPDKEPLDWNTRMKIAAGAAKGLEYLHDKASPPVIYRDFKSSNILLGEGFHPKLSDFGLAKLGPVGDKTHVSTRVMGTYGYCAPEYAMTGQLTVKSDVYSFGVVFLELITGRKAIDNTKPQGEQNLVAWARPLFKDRRKFPKMADPMLQGRFPMRGLYQALAVAAMCLQEQAATRPHIGDVVTALSYLASQAYDPNAPIQHSRSNSSTPRARNPAGWNNDQRSVRSPNHHSPDLRRRDAPRASKYGAEVSRTSSTGDSGRRSGFDDMDMTGSQMGSPAQTGRRETPRAADRQRAIAEAKTWGENSRERSNGHGSFDSTNE</sequence>
<name>A0AAQ3WMZ5_PASNO</name>
<evidence type="ECO:0000313" key="20">
    <source>
        <dbReference type="Proteomes" id="UP001341281"/>
    </source>
</evidence>
<feature type="compositionally biased region" description="Basic and acidic residues" evidence="17">
    <location>
        <begin position="407"/>
        <end position="418"/>
    </location>
</feature>
<keyword evidence="6" id="KW-0597">Phosphoprotein</keyword>
<dbReference type="Proteomes" id="UP001341281">
    <property type="component" value="Chromosome 04"/>
</dbReference>
<dbReference type="GO" id="GO:0031349">
    <property type="term" value="P:positive regulation of defense response"/>
    <property type="evidence" value="ECO:0007669"/>
    <property type="project" value="UniProtKB-ARBA"/>
</dbReference>
<dbReference type="GO" id="GO:0005524">
    <property type="term" value="F:ATP binding"/>
    <property type="evidence" value="ECO:0007669"/>
    <property type="project" value="UniProtKB-UniRule"/>
</dbReference>
<evidence type="ECO:0000256" key="9">
    <source>
        <dbReference type="ARBA" id="ARBA00022777"/>
    </source>
</evidence>